<proteinExistence type="predicted"/>
<dbReference type="Pfam" id="PF03796">
    <property type="entry name" value="DnaB_C"/>
    <property type="match status" value="1"/>
</dbReference>
<feature type="non-terminal residue" evidence="2">
    <location>
        <position position="1"/>
    </location>
</feature>
<dbReference type="GO" id="GO:0006260">
    <property type="term" value="P:DNA replication"/>
    <property type="evidence" value="ECO:0007669"/>
    <property type="project" value="InterPro"/>
</dbReference>
<sequence length="144" mass="16664">ELARVLERMVTRNGIRFAAIDYMQLLDGSDASRGRGRYEEVTEISKGLKRIAKRLKIHVMVLAQLNRKVEERRDKKPIMADLRDSGQVEQDADLIFLLHRPGYYWPDKPEYEGVAVLNICKNRNGPTGTIQLQFTPEYCRFEPA</sequence>
<protein>
    <recommendedName>
        <fullName evidence="1">SF4 helicase domain-containing protein</fullName>
    </recommendedName>
</protein>
<dbReference type="SUPFAM" id="SSF52540">
    <property type="entry name" value="P-loop containing nucleoside triphosphate hydrolases"/>
    <property type="match status" value="1"/>
</dbReference>
<dbReference type="GO" id="GO:0005524">
    <property type="term" value="F:ATP binding"/>
    <property type="evidence" value="ECO:0007669"/>
    <property type="project" value="InterPro"/>
</dbReference>
<dbReference type="PANTHER" id="PTHR30153:SF2">
    <property type="entry name" value="REPLICATIVE DNA HELICASE"/>
    <property type="match status" value="1"/>
</dbReference>
<reference evidence="2" key="1">
    <citation type="journal article" date="2015" name="Nature">
        <title>Complex archaea that bridge the gap between prokaryotes and eukaryotes.</title>
        <authorList>
            <person name="Spang A."/>
            <person name="Saw J.H."/>
            <person name="Jorgensen S.L."/>
            <person name="Zaremba-Niedzwiedzka K."/>
            <person name="Martijn J."/>
            <person name="Lind A.E."/>
            <person name="van Eijk R."/>
            <person name="Schleper C."/>
            <person name="Guy L."/>
            <person name="Ettema T.J."/>
        </authorList>
    </citation>
    <scope>NUCLEOTIDE SEQUENCE</scope>
</reference>
<dbReference type="GO" id="GO:0003678">
    <property type="term" value="F:DNA helicase activity"/>
    <property type="evidence" value="ECO:0007669"/>
    <property type="project" value="InterPro"/>
</dbReference>
<dbReference type="EMBL" id="LAZR01007190">
    <property type="protein sequence ID" value="KKM86860.1"/>
    <property type="molecule type" value="Genomic_DNA"/>
</dbReference>
<evidence type="ECO:0000259" key="1">
    <source>
        <dbReference type="PROSITE" id="PS51199"/>
    </source>
</evidence>
<evidence type="ECO:0000313" key="2">
    <source>
        <dbReference type="EMBL" id="KKM86860.1"/>
    </source>
</evidence>
<dbReference type="GO" id="GO:0005829">
    <property type="term" value="C:cytosol"/>
    <property type="evidence" value="ECO:0007669"/>
    <property type="project" value="TreeGrafter"/>
</dbReference>
<feature type="domain" description="SF4 helicase" evidence="1">
    <location>
        <begin position="1"/>
        <end position="144"/>
    </location>
</feature>
<dbReference type="Gene3D" id="3.40.50.300">
    <property type="entry name" value="P-loop containing nucleotide triphosphate hydrolases"/>
    <property type="match status" value="1"/>
</dbReference>
<dbReference type="AlphaFoldDB" id="A0A0F9NDR1"/>
<dbReference type="PANTHER" id="PTHR30153">
    <property type="entry name" value="REPLICATIVE DNA HELICASE DNAB"/>
    <property type="match status" value="1"/>
</dbReference>
<accession>A0A0F9NDR1</accession>
<dbReference type="InterPro" id="IPR027417">
    <property type="entry name" value="P-loop_NTPase"/>
</dbReference>
<dbReference type="InterPro" id="IPR007694">
    <property type="entry name" value="DNA_helicase_DnaB-like_C"/>
</dbReference>
<gene>
    <name evidence="2" type="ORF">LCGC14_1274860</name>
</gene>
<name>A0A0F9NDR1_9ZZZZ</name>
<organism evidence="2">
    <name type="scientific">marine sediment metagenome</name>
    <dbReference type="NCBI Taxonomy" id="412755"/>
    <lineage>
        <taxon>unclassified sequences</taxon>
        <taxon>metagenomes</taxon>
        <taxon>ecological metagenomes</taxon>
    </lineage>
</organism>
<comment type="caution">
    <text evidence="2">The sequence shown here is derived from an EMBL/GenBank/DDBJ whole genome shotgun (WGS) entry which is preliminary data.</text>
</comment>
<dbReference type="PROSITE" id="PS51199">
    <property type="entry name" value="SF4_HELICASE"/>
    <property type="match status" value="1"/>
</dbReference>